<dbReference type="Proteomes" id="UP000095286">
    <property type="component" value="Unplaced"/>
</dbReference>
<evidence type="ECO:0000313" key="1">
    <source>
        <dbReference type="Proteomes" id="UP000095286"/>
    </source>
</evidence>
<reference evidence="2" key="1">
    <citation type="submission" date="2016-11" db="UniProtKB">
        <authorList>
            <consortium name="WormBaseParasite"/>
        </authorList>
    </citation>
    <scope>IDENTIFICATION</scope>
    <source>
        <strain evidence="2">KR3021</strain>
    </source>
</reference>
<organism evidence="1 2">
    <name type="scientific">Rhabditophanes sp. KR3021</name>
    <dbReference type="NCBI Taxonomy" id="114890"/>
    <lineage>
        <taxon>Eukaryota</taxon>
        <taxon>Metazoa</taxon>
        <taxon>Ecdysozoa</taxon>
        <taxon>Nematoda</taxon>
        <taxon>Chromadorea</taxon>
        <taxon>Rhabditida</taxon>
        <taxon>Tylenchina</taxon>
        <taxon>Panagrolaimomorpha</taxon>
        <taxon>Strongyloidoidea</taxon>
        <taxon>Alloionematidae</taxon>
        <taxon>Rhabditophanes</taxon>
    </lineage>
</organism>
<name>A0AC35TNV1_9BILA</name>
<proteinExistence type="predicted"/>
<accession>A0AC35TNV1</accession>
<dbReference type="WBParaSite" id="RSKR_0000266900.1">
    <property type="protein sequence ID" value="RSKR_0000266900.1"/>
    <property type="gene ID" value="RSKR_0000266900"/>
</dbReference>
<protein>
    <submittedName>
        <fullName evidence="2">Mitochondrial import inner membrane translocase subunit TIM44</fullName>
    </submittedName>
</protein>
<evidence type="ECO:0000313" key="2">
    <source>
        <dbReference type="WBParaSite" id="RSKR_0000266900.1"/>
    </source>
</evidence>
<sequence length="437" mass="49626">MKLISGVSRLSSRLIHNSEKLPGAFQLSASTNLIQTRFNSTNPKPSGGFFSNFLSNIKDEMSKNEELKKNQEALEKRMRELNDTEAMKEARKKFDTVEKETFKTSDVVSHKVTEFKDHVKNAVAEFEKTDAGKKFSEASAEALKKAKVAAEAAGKVAEKVGETEVYKHVSSAAKTVGSEVDSMADVHMYTKPKELKLRTTELDSAFANKPIEVNTEATGITLHKNAKWYAGWKDYTEKNPYYNKLLDLKMKFDESENPAVRLMRGITDRVSHALSSSSPEGEVLREIAKVDPTFNVDEWLKFVERDIIPNILEAYIRNDLEVLESWCHERAFKVLSNVLKEYQEIGYNIHESKVIDVSKVDLATGKMLEQGPVFVINFNAFMINVVKNKEGKIIQGDDKNPVRVTHVWVMCRDMEEYNPATAWKVLEIHMLESPIMF</sequence>